<keyword evidence="8" id="KW-1003">Cell membrane</keyword>
<sequence>MEDGKRVETTGGIQASLSGRYAVALFDLARDGNVLDTVAASLGAIKAAIAESADFKGLINNPVLSRDAAGKTIAAVASSMGIDALTTKFLGVLAENRRLNQLPAIIRAYETLLSNHKGEVRADVTSAHPLDASQLSALQQSLRARVGRDVALNAKVDPAILGGLVVKIGSQMIDSSIRTRLNSLAQAMKG</sequence>
<protein>
    <recommendedName>
        <fullName evidence="8">ATP synthase subunit delta</fullName>
    </recommendedName>
    <alternativeName>
        <fullName evidence="8">ATP synthase F(1) sector subunit delta</fullName>
    </alternativeName>
    <alternativeName>
        <fullName evidence="8">F-type ATPase subunit delta</fullName>
        <shortName evidence="8">F-ATPase subunit delta</shortName>
    </alternativeName>
</protein>
<organism evidence="9 10">
    <name type="scientific">Sphingobium herbicidovorans (strain ATCC 700291 / DSM 11019 / CCUG 56400 / KCTC 2939 / LMG 18315 / NBRC 16415 / MH)</name>
    <name type="common">Sphingomonas herbicidovorans</name>
    <dbReference type="NCBI Taxonomy" id="1219045"/>
    <lineage>
        <taxon>Bacteria</taxon>
        <taxon>Pseudomonadati</taxon>
        <taxon>Pseudomonadota</taxon>
        <taxon>Alphaproteobacteria</taxon>
        <taxon>Sphingomonadales</taxon>
        <taxon>Sphingomonadaceae</taxon>
        <taxon>Sphingobium</taxon>
    </lineage>
</organism>
<keyword evidence="3 8" id="KW-0375">Hydrogen ion transport</keyword>
<name>A0A086PEN8_SPHHM</name>
<proteinExistence type="inferred from homology"/>
<evidence type="ECO:0000256" key="2">
    <source>
        <dbReference type="ARBA" id="ARBA00022448"/>
    </source>
</evidence>
<comment type="similarity">
    <text evidence="8">Belongs to the ATPase delta chain family.</text>
</comment>
<comment type="function">
    <text evidence="8">This protein is part of the stalk that links CF(0) to CF(1). It either transmits conformational changes from CF(0) to CF(1) or is implicated in proton conduction.</text>
</comment>
<dbReference type="PANTHER" id="PTHR11910">
    <property type="entry name" value="ATP SYNTHASE DELTA CHAIN"/>
    <property type="match status" value="1"/>
</dbReference>
<evidence type="ECO:0000313" key="9">
    <source>
        <dbReference type="EMBL" id="KFG91856.1"/>
    </source>
</evidence>
<dbReference type="NCBIfam" id="NF004402">
    <property type="entry name" value="PRK05758.2-2"/>
    <property type="match status" value="1"/>
</dbReference>
<dbReference type="GO" id="GO:0046933">
    <property type="term" value="F:proton-transporting ATP synthase activity, rotational mechanism"/>
    <property type="evidence" value="ECO:0007669"/>
    <property type="project" value="UniProtKB-UniRule"/>
</dbReference>
<dbReference type="Gene3D" id="1.10.520.20">
    <property type="entry name" value="N-terminal domain of the delta subunit of the F1F0-ATP synthase"/>
    <property type="match status" value="1"/>
</dbReference>
<dbReference type="GO" id="GO:0045259">
    <property type="term" value="C:proton-transporting ATP synthase complex"/>
    <property type="evidence" value="ECO:0007669"/>
    <property type="project" value="UniProtKB-KW"/>
</dbReference>
<keyword evidence="10" id="KW-1185">Reference proteome</keyword>
<dbReference type="OrthoDB" id="9796185at2"/>
<dbReference type="eggNOG" id="COG0712">
    <property type="taxonomic scope" value="Bacteria"/>
</dbReference>
<keyword evidence="7 8" id="KW-0066">ATP synthesis</keyword>
<keyword evidence="4 8" id="KW-0406">Ion transport</keyword>
<evidence type="ECO:0000256" key="5">
    <source>
        <dbReference type="ARBA" id="ARBA00023136"/>
    </source>
</evidence>
<dbReference type="EMBL" id="JFZA02000001">
    <property type="protein sequence ID" value="KFG91856.1"/>
    <property type="molecule type" value="Genomic_DNA"/>
</dbReference>
<evidence type="ECO:0000256" key="4">
    <source>
        <dbReference type="ARBA" id="ARBA00023065"/>
    </source>
</evidence>
<evidence type="ECO:0000256" key="3">
    <source>
        <dbReference type="ARBA" id="ARBA00022781"/>
    </source>
</evidence>
<dbReference type="NCBIfam" id="NF004406">
    <property type="entry name" value="PRK05758.3-2"/>
    <property type="match status" value="1"/>
</dbReference>
<evidence type="ECO:0000256" key="7">
    <source>
        <dbReference type="ARBA" id="ARBA00023310"/>
    </source>
</evidence>
<dbReference type="Proteomes" id="UP000024284">
    <property type="component" value="Unassembled WGS sequence"/>
</dbReference>
<comment type="subcellular location">
    <subcellularLocation>
        <location evidence="8">Cell membrane</location>
        <topology evidence="8">Peripheral membrane protein</topology>
    </subcellularLocation>
    <subcellularLocation>
        <location evidence="1">Membrane</location>
    </subcellularLocation>
</comment>
<dbReference type="InterPro" id="IPR026015">
    <property type="entry name" value="ATP_synth_OSCP/delta_N_sf"/>
</dbReference>
<evidence type="ECO:0000256" key="1">
    <source>
        <dbReference type="ARBA" id="ARBA00004370"/>
    </source>
</evidence>
<keyword evidence="2 8" id="KW-0813">Transport</keyword>
<reference evidence="9" key="1">
    <citation type="submission" date="2014-08" db="EMBL/GenBank/DDBJ databases">
        <title>Draft genome sequences of Sphingobium herbicidovorans.</title>
        <authorList>
            <person name="Gan H.M."/>
            <person name="Gan H.Y."/>
            <person name="Savka M.A."/>
        </authorList>
    </citation>
    <scope>NUCLEOTIDE SEQUENCE [LARGE SCALE GENOMIC DNA]</scope>
    <source>
        <strain evidence="9">NBRC 16415</strain>
    </source>
</reference>
<dbReference type="SUPFAM" id="SSF47928">
    <property type="entry name" value="N-terminal domain of the delta subunit of the F1F0-ATP synthase"/>
    <property type="match status" value="1"/>
</dbReference>
<dbReference type="STRING" id="76947.GCA_002080435_00915"/>
<accession>A0A086PEN8</accession>
<dbReference type="HAMAP" id="MF_01416">
    <property type="entry name" value="ATP_synth_delta_bact"/>
    <property type="match status" value="1"/>
</dbReference>
<dbReference type="PROSITE" id="PS00389">
    <property type="entry name" value="ATPASE_DELTA"/>
    <property type="match status" value="1"/>
</dbReference>
<dbReference type="AlphaFoldDB" id="A0A086PEN8"/>
<evidence type="ECO:0000256" key="8">
    <source>
        <dbReference type="HAMAP-Rule" id="MF_01416"/>
    </source>
</evidence>
<dbReference type="Pfam" id="PF00213">
    <property type="entry name" value="OSCP"/>
    <property type="match status" value="1"/>
</dbReference>
<evidence type="ECO:0000313" key="10">
    <source>
        <dbReference type="Proteomes" id="UP000024284"/>
    </source>
</evidence>
<comment type="caution">
    <text evidence="9">The sequence shown here is derived from an EMBL/GenBank/DDBJ whole genome shotgun (WGS) entry which is preliminary data.</text>
</comment>
<dbReference type="InterPro" id="IPR020781">
    <property type="entry name" value="ATPase_OSCP/d_CS"/>
</dbReference>
<comment type="function">
    <text evidence="8">F(1)F(0) ATP synthase produces ATP from ADP in the presence of a proton or sodium gradient. F-type ATPases consist of two structural domains, F(1) containing the extramembraneous catalytic core and F(0) containing the membrane proton channel, linked together by a central stalk and a peripheral stalk. During catalysis, ATP synthesis in the catalytic domain of F(1) is coupled via a rotary mechanism of the central stalk subunits to proton translocation.</text>
</comment>
<gene>
    <name evidence="8 9" type="primary">atpH</name>
    <name evidence="9" type="ORF">BV98_000105</name>
</gene>
<evidence type="ECO:0000256" key="6">
    <source>
        <dbReference type="ARBA" id="ARBA00023196"/>
    </source>
</evidence>
<keyword evidence="6 8" id="KW-0139">CF(1)</keyword>
<dbReference type="InterPro" id="IPR000711">
    <property type="entry name" value="ATPase_OSCP/dsu"/>
</dbReference>
<dbReference type="PATRIC" id="fig|1219045.3.peg.109"/>
<keyword evidence="5 8" id="KW-0472">Membrane</keyword>
<dbReference type="NCBIfam" id="TIGR01145">
    <property type="entry name" value="ATP_synt_delta"/>
    <property type="match status" value="1"/>
</dbReference>
<dbReference type="GO" id="GO:0005886">
    <property type="term" value="C:plasma membrane"/>
    <property type="evidence" value="ECO:0007669"/>
    <property type="project" value="UniProtKB-SubCell"/>
</dbReference>
<dbReference type="PRINTS" id="PR00125">
    <property type="entry name" value="ATPASEDELTA"/>
</dbReference>